<dbReference type="Pfam" id="PF06186">
    <property type="entry name" value="DUF992"/>
    <property type="match status" value="1"/>
</dbReference>
<comment type="caution">
    <text evidence="2">The sequence shown here is derived from an EMBL/GenBank/DDBJ whole genome shotgun (WGS) entry which is preliminary data.</text>
</comment>
<evidence type="ECO:0000313" key="3">
    <source>
        <dbReference type="Proteomes" id="UP001156882"/>
    </source>
</evidence>
<proteinExistence type="predicted"/>
<dbReference type="Proteomes" id="UP001156882">
    <property type="component" value="Unassembled WGS sequence"/>
</dbReference>
<feature type="chain" id="PRO_5047401281" description="DUF992 domain-containing protein" evidence="1">
    <location>
        <begin position="25"/>
        <end position="156"/>
    </location>
</feature>
<feature type="signal peptide" evidence="1">
    <location>
        <begin position="1"/>
        <end position="24"/>
    </location>
</feature>
<evidence type="ECO:0000256" key="1">
    <source>
        <dbReference type="SAM" id="SignalP"/>
    </source>
</evidence>
<reference evidence="3" key="1">
    <citation type="journal article" date="2019" name="Int. J. Syst. Evol. Microbiol.">
        <title>The Global Catalogue of Microorganisms (GCM) 10K type strain sequencing project: providing services to taxonomists for standard genome sequencing and annotation.</title>
        <authorList>
            <consortium name="The Broad Institute Genomics Platform"/>
            <consortium name="The Broad Institute Genome Sequencing Center for Infectious Disease"/>
            <person name="Wu L."/>
            <person name="Ma J."/>
        </authorList>
    </citation>
    <scope>NUCLEOTIDE SEQUENCE [LARGE SCALE GENOMIC DNA]</scope>
    <source>
        <strain evidence="3">NBRC 101365</strain>
    </source>
</reference>
<dbReference type="EMBL" id="BSPC01000024">
    <property type="protein sequence ID" value="GLS19759.1"/>
    <property type="molecule type" value="Genomic_DNA"/>
</dbReference>
<keyword evidence="3" id="KW-1185">Reference proteome</keyword>
<protein>
    <recommendedName>
        <fullName evidence="4">DUF992 domain-containing protein</fullName>
    </recommendedName>
</protein>
<evidence type="ECO:0008006" key="4">
    <source>
        <dbReference type="Google" id="ProtNLM"/>
    </source>
</evidence>
<accession>A0ABQ6CJ33</accession>
<keyword evidence="1" id="KW-0732">Signal</keyword>
<organism evidence="2 3">
    <name type="scientific">Labrys miyagiensis</name>
    <dbReference type="NCBI Taxonomy" id="346912"/>
    <lineage>
        <taxon>Bacteria</taxon>
        <taxon>Pseudomonadati</taxon>
        <taxon>Pseudomonadota</taxon>
        <taxon>Alphaproteobacteria</taxon>
        <taxon>Hyphomicrobiales</taxon>
        <taxon>Xanthobacteraceae</taxon>
        <taxon>Labrys</taxon>
    </lineage>
</organism>
<name>A0ABQ6CJ33_9HYPH</name>
<gene>
    <name evidence="2" type="ORF">GCM10007874_27760</name>
</gene>
<sequence>MRIPVALGCAALAAFAASASPASANARVGVLRCSVSGGLGLIVTSSKQMSCVFRSNRGYSERYNGTIRKFGLDIGKTDRGTLVWGVFAPSQGRPRGALAGSYVGVGASATVGVGGGANALVGGFDRSFTLQPFSAQAQQGVDLAAGVASLDLAAGR</sequence>
<dbReference type="InterPro" id="IPR009333">
    <property type="entry name" value="DUF992"/>
</dbReference>
<dbReference type="RefSeq" id="WP_348536453.1">
    <property type="nucleotide sequence ID" value="NZ_BSPC01000024.1"/>
</dbReference>
<evidence type="ECO:0000313" key="2">
    <source>
        <dbReference type="EMBL" id="GLS19759.1"/>
    </source>
</evidence>